<dbReference type="GO" id="GO:0004386">
    <property type="term" value="F:helicase activity"/>
    <property type="evidence" value="ECO:0007669"/>
    <property type="project" value="UniProtKB-KW"/>
</dbReference>
<dbReference type="Proteomes" id="UP000437017">
    <property type="component" value="Unassembled WGS sequence"/>
</dbReference>
<dbReference type="GO" id="GO:0005524">
    <property type="term" value="F:ATP binding"/>
    <property type="evidence" value="ECO:0007669"/>
    <property type="project" value="InterPro"/>
</dbReference>
<comment type="caution">
    <text evidence="5">The sequence shown here is derived from an EMBL/GenBank/DDBJ whole genome shotgun (WGS) entry which is preliminary data.</text>
</comment>
<dbReference type="OrthoDB" id="196131at2759"/>
<feature type="non-terminal residue" evidence="5">
    <location>
        <position position="1"/>
    </location>
</feature>
<dbReference type="GO" id="GO:0016787">
    <property type="term" value="F:hydrolase activity"/>
    <property type="evidence" value="ECO:0007669"/>
    <property type="project" value="UniProtKB-KW"/>
</dbReference>
<evidence type="ECO:0000313" key="5">
    <source>
        <dbReference type="EMBL" id="KAB0404540.1"/>
    </source>
</evidence>
<dbReference type="InterPro" id="IPR011545">
    <property type="entry name" value="DEAD/DEAH_box_helicase_dom"/>
</dbReference>
<evidence type="ECO:0000256" key="1">
    <source>
        <dbReference type="ARBA" id="ARBA00022801"/>
    </source>
</evidence>
<feature type="domain" description="Helicase ATP-binding" evidence="4">
    <location>
        <begin position="184"/>
        <end position="337"/>
    </location>
</feature>
<keyword evidence="1" id="KW-0378">Hydrolase</keyword>
<accession>A0A6A1Q9W0</accession>
<keyword evidence="2" id="KW-0067">ATP-binding</keyword>
<evidence type="ECO:0000256" key="2">
    <source>
        <dbReference type="ARBA" id="ARBA00022806"/>
    </source>
</evidence>
<dbReference type="AlphaFoldDB" id="A0A6A1Q9W0"/>
<keyword evidence="6" id="KW-1185">Reference proteome</keyword>
<dbReference type="PANTHER" id="PTHR47958">
    <property type="entry name" value="ATP-DEPENDENT RNA HELICASE DBP3"/>
    <property type="match status" value="1"/>
</dbReference>
<proteinExistence type="predicted"/>
<dbReference type="Gene3D" id="3.40.50.300">
    <property type="entry name" value="P-loop containing nucleotide triphosphate hydrolases"/>
    <property type="match status" value="1"/>
</dbReference>
<dbReference type="GO" id="GO:0003676">
    <property type="term" value="F:nucleic acid binding"/>
    <property type="evidence" value="ECO:0007669"/>
    <property type="project" value="InterPro"/>
</dbReference>
<keyword evidence="2" id="KW-0547">Nucleotide-binding</keyword>
<dbReference type="InterPro" id="IPR014001">
    <property type="entry name" value="Helicase_ATP-bd"/>
</dbReference>
<gene>
    <name evidence="5" type="ORF">E2I00_000151</name>
</gene>
<feature type="compositionally biased region" description="Polar residues" evidence="3">
    <location>
        <begin position="1"/>
        <end position="20"/>
    </location>
</feature>
<dbReference type="Pfam" id="PF00270">
    <property type="entry name" value="DEAD"/>
    <property type="match status" value="1"/>
</dbReference>
<sequence>KMPLGWTSNMNSPDNQSQGRTARKGYYIPFHSRNKEITKQVYDKDSSGWSSSKDKDTCSILSLIMIQEESLVSSVMVEGRFDDSEESDYNNTGCHGDRCGFGKFERDKDVWSKPFPSDCLEQELFSEDNTGINFEKYDISIEAKGNSYLPHIESFIDVKMGETIMGNITLTCYTHLAPLQTCAILFMKEKRHLMSCTQTASVKIAAFLLPILSQIYSDGQGETLRAMKENRCTNKRDLAVPIYKEARKFSYWPGDSPYIIYGDADIECGWHMLVATPGALVDMTERENISVPQILVLDKVDLILIWDLNLGYMEYLNKIEIQILAHDFLDEYVFLSARILTLPLRTSHEKSKDKQLFLLNLLNATGKNSLTLVFVESKRVRIVWRTFYTMKDMLVPVSMENDLGEMMKKSSPVPLRKKPNSSIEENVHCIDCTGCAGNLGLATLFFNKRNINMIKGLLDLLYKGSCRGHSKSNRFCGGFVPDVIHIVVFLAIPASVAAVLATAEVMEAAAESLVDVAMEAFITVMDIEEILTTRGLTSGATSLLCSRSSCQTS</sequence>
<dbReference type="InterPro" id="IPR027417">
    <property type="entry name" value="P-loop_NTPase"/>
</dbReference>
<keyword evidence="2" id="KW-0347">Helicase</keyword>
<feature type="region of interest" description="Disordered" evidence="3">
    <location>
        <begin position="1"/>
        <end position="21"/>
    </location>
</feature>
<dbReference type="SUPFAM" id="SSF52540">
    <property type="entry name" value="P-loop containing nucleoside triphosphate hydrolases"/>
    <property type="match status" value="1"/>
</dbReference>
<dbReference type="EMBL" id="SGJD01000576">
    <property type="protein sequence ID" value="KAB0404540.1"/>
    <property type="molecule type" value="Genomic_DNA"/>
</dbReference>
<protein>
    <recommendedName>
        <fullName evidence="4">Helicase ATP-binding domain-containing protein</fullName>
    </recommendedName>
</protein>
<evidence type="ECO:0000256" key="3">
    <source>
        <dbReference type="SAM" id="MobiDB-lite"/>
    </source>
</evidence>
<evidence type="ECO:0000313" key="6">
    <source>
        <dbReference type="Proteomes" id="UP000437017"/>
    </source>
</evidence>
<dbReference type="PROSITE" id="PS51192">
    <property type="entry name" value="HELICASE_ATP_BIND_1"/>
    <property type="match status" value="1"/>
</dbReference>
<evidence type="ECO:0000259" key="4">
    <source>
        <dbReference type="PROSITE" id="PS51192"/>
    </source>
</evidence>
<organism evidence="5 6">
    <name type="scientific">Balaenoptera physalus</name>
    <name type="common">Fin whale</name>
    <name type="synonym">Balaena physalus</name>
    <dbReference type="NCBI Taxonomy" id="9770"/>
    <lineage>
        <taxon>Eukaryota</taxon>
        <taxon>Metazoa</taxon>
        <taxon>Chordata</taxon>
        <taxon>Craniata</taxon>
        <taxon>Vertebrata</taxon>
        <taxon>Euteleostomi</taxon>
        <taxon>Mammalia</taxon>
        <taxon>Eutheria</taxon>
        <taxon>Laurasiatheria</taxon>
        <taxon>Artiodactyla</taxon>
        <taxon>Whippomorpha</taxon>
        <taxon>Cetacea</taxon>
        <taxon>Mysticeti</taxon>
        <taxon>Balaenopteridae</taxon>
        <taxon>Balaenoptera</taxon>
    </lineage>
</organism>
<reference evidence="5 6" key="1">
    <citation type="journal article" date="2019" name="PLoS ONE">
        <title>Genomic analyses reveal an absence of contemporary introgressive admixture between fin whales and blue whales, despite known hybrids.</title>
        <authorList>
            <person name="Westbury M.V."/>
            <person name="Petersen B."/>
            <person name="Lorenzen E.D."/>
        </authorList>
    </citation>
    <scope>NUCLEOTIDE SEQUENCE [LARGE SCALE GENOMIC DNA]</scope>
    <source>
        <strain evidence="5">FinWhale-01</strain>
    </source>
</reference>
<name>A0A6A1Q9W0_BALPH</name>